<sequence length="277" mass="30759">MTSGVPVPGLTLKHRHPVWLRRYPPNFWLPWHMSLQGHGQVPQEHPVSSMQALYRTDRIDTPAARHLLSFEARTLLPRLPASTGVTRTLLLGLAGDVLNPVYQPEDFWLRLPQHFEKHVEQGDSHPYLLAAARASLAYLKDTVRLPPLELQRLDPGEVSTPREYALLAGILLLTSLDEGRPFGFSLYCPRPVNDFRPATGLVLNIRVPSPFMQLGTLPARDVLVGVALATAEEVVLGGGIYVPEFVPEQMFTTLFAPDQRTSAAMLKAGRGTHLFVS</sequence>
<organism evidence="1 2">
    <name type="scientific">Deinococcus phoenicis</name>
    <dbReference type="NCBI Taxonomy" id="1476583"/>
    <lineage>
        <taxon>Bacteria</taxon>
        <taxon>Thermotogati</taxon>
        <taxon>Deinococcota</taxon>
        <taxon>Deinococci</taxon>
        <taxon>Deinococcales</taxon>
        <taxon>Deinococcaceae</taxon>
        <taxon>Deinococcus</taxon>
    </lineage>
</organism>
<keyword evidence="2" id="KW-1185">Reference proteome</keyword>
<evidence type="ECO:0000313" key="1">
    <source>
        <dbReference type="EMBL" id="EYB66417.1"/>
    </source>
</evidence>
<reference evidence="1 2" key="1">
    <citation type="submission" date="2014-03" db="EMBL/GenBank/DDBJ databases">
        <title>Draft genome sequence of Deinococcus phoenicis 1P10ME.</title>
        <authorList>
            <person name="Stepanov V.G."/>
            <person name="Vaishampayan P."/>
            <person name="Venkateswaran K."/>
            <person name="Fox G.E."/>
        </authorList>
    </citation>
    <scope>NUCLEOTIDE SEQUENCE [LARGE SCALE GENOMIC DNA]</scope>
    <source>
        <strain evidence="1 2">1P10ME</strain>
    </source>
</reference>
<proteinExistence type="predicted"/>
<name>A0A016QKK3_9DEIO</name>
<comment type="caution">
    <text evidence="1">The sequence shown here is derived from an EMBL/GenBank/DDBJ whole genome shotgun (WGS) entry which is preliminary data.</text>
</comment>
<evidence type="ECO:0000313" key="2">
    <source>
        <dbReference type="Proteomes" id="UP000020492"/>
    </source>
</evidence>
<dbReference type="RefSeq" id="WP_034360995.1">
    <property type="nucleotide sequence ID" value="NZ_JHAC01000093.1"/>
</dbReference>
<protein>
    <submittedName>
        <fullName evidence="1">Uncharacterized protein</fullName>
    </submittedName>
</protein>
<dbReference type="PATRIC" id="fig|1476583.3.peg.3657"/>
<accession>A0A016QKK3</accession>
<dbReference type="AlphaFoldDB" id="A0A016QKK3"/>
<dbReference type="EMBL" id="JHAC01000093">
    <property type="protein sequence ID" value="EYB66417.1"/>
    <property type="molecule type" value="Genomic_DNA"/>
</dbReference>
<dbReference type="Proteomes" id="UP000020492">
    <property type="component" value="Unassembled WGS sequence"/>
</dbReference>
<dbReference type="STRING" id="1476583.DEIPH_ctg139orf0146"/>
<gene>
    <name evidence="1" type="ORF">DEIPH_ctg139orf0146</name>
</gene>